<organism evidence="1 2">
    <name type="scientific">Entomomonas moraniae</name>
    <dbReference type="NCBI Taxonomy" id="2213226"/>
    <lineage>
        <taxon>Bacteria</taxon>
        <taxon>Pseudomonadati</taxon>
        <taxon>Pseudomonadota</taxon>
        <taxon>Gammaproteobacteria</taxon>
        <taxon>Pseudomonadales</taxon>
        <taxon>Pseudomonadaceae</taxon>
        <taxon>Entomomonas</taxon>
    </lineage>
</organism>
<dbReference type="Gene3D" id="3.20.20.80">
    <property type="entry name" value="Glycosidases"/>
    <property type="match status" value="1"/>
</dbReference>
<proteinExistence type="predicted"/>
<evidence type="ECO:0000313" key="1">
    <source>
        <dbReference type="EMBL" id="AZS51540.1"/>
    </source>
</evidence>
<dbReference type="InterPro" id="IPR017853">
    <property type="entry name" value="GH"/>
</dbReference>
<dbReference type="AlphaFoldDB" id="A0A3Q9JN42"/>
<evidence type="ECO:0000313" key="2">
    <source>
        <dbReference type="Proteomes" id="UP000273143"/>
    </source>
</evidence>
<reference evidence="2" key="1">
    <citation type="submission" date="2018-06" db="EMBL/GenBank/DDBJ databases">
        <title>Complete genome of Pseudomonas insecticola strain QZS01.</title>
        <authorList>
            <person name="Wang J."/>
            <person name="Su Q."/>
        </authorList>
    </citation>
    <scope>NUCLEOTIDE SEQUENCE [LARGE SCALE GENOMIC DNA]</scope>
    <source>
        <strain evidence="2">QZS01</strain>
    </source>
</reference>
<gene>
    <name evidence="1" type="ORF">DM558_12505</name>
</gene>
<dbReference type="Proteomes" id="UP000273143">
    <property type="component" value="Chromosome"/>
</dbReference>
<keyword evidence="2" id="KW-1185">Reference proteome</keyword>
<sequence>MVSTTAHKICKNNMGKTTTHLLVTLFIGYLLINTHCFAQLDVTHYNEFWLWSGVKAQPVLEKASTIYLLKGQIVTNYNNNIHLINQRNFITPHFNQHIWLVYRAHTLNWDQSIFTAINRELKHWQVNNIPIKGIQIDFDVPTQKLSDYITFLEKIRTWLPKNYQLSITGLLDWGSNSDPIIINQLSNTVDEIIFQTYQGKETIQDYQVYLKKLEAIKLPFKIGIIQYGDWQPLLSLEKNPYFKGYVVFLQNKL</sequence>
<dbReference type="EMBL" id="CP029822">
    <property type="protein sequence ID" value="AZS51540.1"/>
    <property type="molecule type" value="Genomic_DNA"/>
</dbReference>
<protein>
    <submittedName>
        <fullName evidence="1">DUF3142 domain-containing protein</fullName>
    </submittedName>
</protein>
<dbReference type="SUPFAM" id="SSF51445">
    <property type="entry name" value="(Trans)glycosidases"/>
    <property type="match status" value="1"/>
</dbReference>
<name>A0A3Q9JN42_9GAMM</name>
<dbReference type="Pfam" id="PF11340">
    <property type="entry name" value="DUF3142"/>
    <property type="match status" value="1"/>
</dbReference>
<dbReference type="KEGG" id="emo:DM558_12505"/>
<dbReference type="InterPro" id="IPR021488">
    <property type="entry name" value="DUF3142"/>
</dbReference>
<accession>A0A3Q9JN42</accession>